<feature type="region of interest" description="Disordered" evidence="9">
    <location>
        <begin position="638"/>
        <end position="664"/>
    </location>
</feature>
<comment type="catalytic activity">
    <reaction evidence="1 8">
        <text>Eliminative cleavage of (1-&gt;4)-alpha-D-galacturonan to give oligosaccharides with 4-deoxy-alpha-D-galact-4-enuronosyl groups at their non-reducing ends.</text>
        <dbReference type="EC" id="4.2.2.2"/>
    </reaction>
</comment>
<dbReference type="EMBL" id="JACEFO010002219">
    <property type="protein sequence ID" value="KAF8672679.1"/>
    <property type="molecule type" value="Genomic_DNA"/>
</dbReference>
<dbReference type="SUPFAM" id="SSF51126">
    <property type="entry name" value="Pectin lyase-like"/>
    <property type="match status" value="1"/>
</dbReference>
<evidence type="ECO:0000256" key="4">
    <source>
        <dbReference type="ARBA" id="ARBA00022723"/>
    </source>
</evidence>
<evidence type="ECO:0000256" key="1">
    <source>
        <dbReference type="ARBA" id="ARBA00000695"/>
    </source>
</evidence>
<dbReference type="PANTHER" id="PTHR31683:SF11">
    <property type="entry name" value="PECTATE LYASE"/>
    <property type="match status" value="1"/>
</dbReference>
<dbReference type="InterPro" id="IPR002022">
    <property type="entry name" value="Pec_lyase"/>
</dbReference>
<dbReference type="UniPathway" id="UPA00545">
    <property type="reaction ID" value="UER00824"/>
</dbReference>
<comment type="pathway">
    <text evidence="2 8">Glycan metabolism; pectin degradation; 2-dehydro-3-deoxy-D-gluconate from pectin: step 2/5.</text>
</comment>
<comment type="cofactor">
    <cofactor evidence="8">
        <name>Ca(2+)</name>
        <dbReference type="ChEBI" id="CHEBI:29108"/>
    </cofactor>
    <text evidence="8">Binds 1 Ca(2+) ion. Required for its activity.</text>
</comment>
<feature type="region of interest" description="Disordered" evidence="9">
    <location>
        <begin position="121"/>
        <end position="145"/>
    </location>
</feature>
<evidence type="ECO:0000313" key="11">
    <source>
        <dbReference type="EMBL" id="KAF8672679.1"/>
    </source>
</evidence>
<dbReference type="Pfam" id="PF00544">
    <property type="entry name" value="Pectate_lyase_4"/>
    <property type="match status" value="1"/>
</dbReference>
<sequence>MSREPVSLPPSSLSPFPIHTAPTTSLPPLPLAPPFASSQISRASPQGPNPCRHYPHFAATILHCYKIHCISALAHLIRQGAIMAGAPKSTGIALFPLLFLAATASALPLLNSSVPDPAAVHTPLTKSNLGAPKSQPSESLADSERDAIAMGSKVATSRRRMQQAATGGGGGGCMTGNPIDDCWRCAGTDWRQDRQRLADCGIGFGRNALGGKGGPLYVVTDSSDRDAVNPVPGTLRHAAIQEGPLWIVFAADMTIRLSQELLVNSYKTIDGRGANVHIGAGGACITLQYVSNVIVHNVHVHDCVPTGNANVRSSPTHYGWRTRSDGDGISLFGARDVWVDHCALWRCADGLVDAIEGSTAITVSNSYFAHHDEVMLLGASDAYLPDSAMQVTIAFNRFGPGLVQRMPRCRRGYFHIVNNDYTSWQMYAIGGSASPTINSQGNRYIAPGDPNAKEVSSLPCPEHGAARACTSFLALLGWPAAPGSIRGACGSWRAPTTTDCQCSRPELNATARGNCCELTWMQVTKRVDTAEGQWSGWNWRTEGDMMVNGAFFVPSGEGMEEIYEKASSTDPKSAALVDTLTQNAGVLGDPSETTLRGEHVAAGATHLQVPASRRFSPGRGPAGGRFCVRLSINTPPLLLTSSDGHRSPEWGPSSSRRGSRPPSSLTCIPRAGVCRSCALRDSRETLGAVTPVFQISCQTSSFERAYVVASHEHVCREARRNGPPDVYCTFCMDVGKVGGRSQVCVSTCAPLPRAQGEHHCHLGCRVEAGLGGILATMLANDAEETGYTGVNYAGVGNGRSGSAGNGYGYLGMVYANGATDGGCRSQSTLSLASSVITLVALGCLRLL</sequence>
<dbReference type="Proteomes" id="UP000636709">
    <property type="component" value="Unassembled WGS sequence"/>
</dbReference>
<evidence type="ECO:0000256" key="9">
    <source>
        <dbReference type="SAM" id="MobiDB-lite"/>
    </source>
</evidence>
<keyword evidence="5" id="KW-0732">Signal</keyword>
<protein>
    <recommendedName>
        <fullName evidence="3 8">Pectate lyase</fullName>
        <ecNumber evidence="3 8">4.2.2.2</ecNumber>
    </recommendedName>
</protein>
<dbReference type="InterPro" id="IPR011050">
    <property type="entry name" value="Pectin_lyase_fold/virulence"/>
</dbReference>
<evidence type="ECO:0000313" key="12">
    <source>
        <dbReference type="Proteomes" id="UP000636709"/>
    </source>
</evidence>
<dbReference type="EC" id="4.2.2.2" evidence="3 8"/>
<name>A0A835ATZ0_9POAL</name>
<keyword evidence="7 8" id="KW-0456">Lyase</keyword>
<dbReference type="Gene3D" id="2.160.20.10">
    <property type="entry name" value="Single-stranded right-handed beta-helix, Pectin lyase-like"/>
    <property type="match status" value="2"/>
</dbReference>
<keyword evidence="4 8" id="KW-0479">Metal-binding</keyword>
<evidence type="ECO:0000256" key="6">
    <source>
        <dbReference type="ARBA" id="ARBA00022837"/>
    </source>
</evidence>
<dbReference type="GO" id="GO:0045490">
    <property type="term" value="P:pectin catabolic process"/>
    <property type="evidence" value="ECO:0007669"/>
    <property type="project" value="UniProtKB-UniPathway"/>
</dbReference>
<dbReference type="PRINTS" id="PR00807">
    <property type="entry name" value="AMBALLERGEN"/>
</dbReference>
<evidence type="ECO:0000259" key="10">
    <source>
        <dbReference type="SMART" id="SM00656"/>
    </source>
</evidence>
<dbReference type="SMART" id="SM00656">
    <property type="entry name" value="Amb_all"/>
    <property type="match status" value="1"/>
</dbReference>
<proteinExistence type="inferred from homology"/>
<dbReference type="GO" id="GO:0046872">
    <property type="term" value="F:metal ion binding"/>
    <property type="evidence" value="ECO:0007669"/>
    <property type="project" value="UniProtKB-KW"/>
</dbReference>
<comment type="caution">
    <text evidence="11">The sequence shown here is derived from an EMBL/GenBank/DDBJ whole genome shotgun (WGS) entry which is preliminary data.</text>
</comment>
<evidence type="ECO:0000256" key="5">
    <source>
        <dbReference type="ARBA" id="ARBA00022729"/>
    </source>
</evidence>
<comment type="similarity">
    <text evidence="8">Belongs to the polysaccharide lyase 1 family.</text>
</comment>
<evidence type="ECO:0000256" key="8">
    <source>
        <dbReference type="RuleBase" id="RU361123"/>
    </source>
</evidence>
<dbReference type="GO" id="GO:0030570">
    <property type="term" value="F:pectate lyase activity"/>
    <property type="evidence" value="ECO:0007669"/>
    <property type="project" value="UniProtKB-EC"/>
</dbReference>
<accession>A0A835ATZ0</accession>
<evidence type="ECO:0000256" key="3">
    <source>
        <dbReference type="ARBA" id="ARBA00012272"/>
    </source>
</evidence>
<dbReference type="InterPro" id="IPR018082">
    <property type="entry name" value="AmbAllergen"/>
</dbReference>
<dbReference type="PANTHER" id="PTHR31683">
    <property type="entry name" value="PECTATE LYASE 18-RELATED"/>
    <property type="match status" value="1"/>
</dbReference>
<gene>
    <name evidence="11" type="ORF">HU200_049374</name>
</gene>
<dbReference type="OrthoDB" id="1637350at2759"/>
<keyword evidence="12" id="KW-1185">Reference proteome</keyword>
<dbReference type="InterPro" id="IPR012334">
    <property type="entry name" value="Pectin_lyas_fold"/>
</dbReference>
<reference evidence="11" key="1">
    <citation type="submission" date="2020-07" db="EMBL/GenBank/DDBJ databases">
        <title>Genome sequence and genetic diversity analysis of an under-domesticated orphan crop, white fonio (Digitaria exilis).</title>
        <authorList>
            <person name="Bennetzen J.L."/>
            <person name="Chen S."/>
            <person name="Ma X."/>
            <person name="Wang X."/>
            <person name="Yssel A.E.J."/>
            <person name="Chaluvadi S.R."/>
            <person name="Johnson M."/>
            <person name="Gangashetty P."/>
            <person name="Hamidou F."/>
            <person name="Sanogo M.D."/>
            <person name="Zwaenepoel A."/>
            <person name="Wallace J."/>
            <person name="Van De Peer Y."/>
            <person name="Van Deynze A."/>
        </authorList>
    </citation>
    <scope>NUCLEOTIDE SEQUENCE</scope>
    <source>
        <tissue evidence="11">Leaves</tissue>
    </source>
</reference>
<feature type="domain" description="Pectate lyase" evidence="10">
    <location>
        <begin position="252"/>
        <end position="450"/>
    </location>
</feature>
<keyword evidence="6 8" id="KW-0106">Calcium</keyword>
<evidence type="ECO:0000256" key="2">
    <source>
        <dbReference type="ARBA" id="ARBA00005220"/>
    </source>
</evidence>
<evidence type="ECO:0000256" key="7">
    <source>
        <dbReference type="ARBA" id="ARBA00023239"/>
    </source>
</evidence>
<dbReference type="InterPro" id="IPR045032">
    <property type="entry name" value="PEL"/>
</dbReference>
<organism evidence="11 12">
    <name type="scientific">Digitaria exilis</name>
    <dbReference type="NCBI Taxonomy" id="1010633"/>
    <lineage>
        <taxon>Eukaryota</taxon>
        <taxon>Viridiplantae</taxon>
        <taxon>Streptophyta</taxon>
        <taxon>Embryophyta</taxon>
        <taxon>Tracheophyta</taxon>
        <taxon>Spermatophyta</taxon>
        <taxon>Magnoliopsida</taxon>
        <taxon>Liliopsida</taxon>
        <taxon>Poales</taxon>
        <taxon>Poaceae</taxon>
        <taxon>PACMAD clade</taxon>
        <taxon>Panicoideae</taxon>
        <taxon>Panicodae</taxon>
        <taxon>Paniceae</taxon>
        <taxon>Anthephorinae</taxon>
        <taxon>Digitaria</taxon>
    </lineage>
</organism>
<dbReference type="AlphaFoldDB" id="A0A835ATZ0"/>
<feature type="compositionally biased region" description="Low complexity" evidence="9">
    <location>
        <begin position="649"/>
        <end position="664"/>
    </location>
</feature>
<feature type="compositionally biased region" description="Polar residues" evidence="9">
    <location>
        <begin position="124"/>
        <end position="140"/>
    </location>
</feature>